<accession>A0A835JUH5</accession>
<feature type="region of interest" description="Disordered" evidence="1">
    <location>
        <begin position="53"/>
        <end position="74"/>
    </location>
</feature>
<name>A0A835JUH5_9ROSI</name>
<proteinExistence type="predicted"/>
<dbReference type="EMBL" id="JADGMS010000008">
    <property type="protein sequence ID" value="KAF9676738.1"/>
    <property type="molecule type" value="Genomic_DNA"/>
</dbReference>
<comment type="caution">
    <text evidence="2">The sequence shown here is derived from an EMBL/GenBank/DDBJ whole genome shotgun (WGS) entry which is preliminary data.</text>
</comment>
<feature type="compositionally biased region" description="Basic and acidic residues" evidence="1">
    <location>
        <begin position="53"/>
        <end position="64"/>
    </location>
</feature>
<reference evidence="2 3" key="1">
    <citation type="submission" date="2020-10" db="EMBL/GenBank/DDBJ databases">
        <title>Plant Genome Project.</title>
        <authorList>
            <person name="Zhang R.-G."/>
        </authorList>
    </citation>
    <scope>NUCLEOTIDE SEQUENCE [LARGE SCALE GENOMIC DNA]</scope>
    <source>
        <strain evidence="2">FAFU-HL-1</strain>
        <tissue evidence="2">Leaf</tissue>
    </source>
</reference>
<dbReference type="AlphaFoldDB" id="A0A835JUH5"/>
<evidence type="ECO:0000256" key="1">
    <source>
        <dbReference type="SAM" id="MobiDB-lite"/>
    </source>
</evidence>
<protein>
    <submittedName>
        <fullName evidence="2">Uncharacterized protein</fullName>
    </submittedName>
</protein>
<dbReference type="Proteomes" id="UP000657918">
    <property type="component" value="Chromosome 8"/>
</dbReference>
<keyword evidence="3" id="KW-1185">Reference proteome</keyword>
<dbReference type="PANTHER" id="PTHR37721:SF1">
    <property type="entry name" value="OS05G0464200 PROTEIN"/>
    <property type="match status" value="1"/>
</dbReference>
<sequence length="121" mass="13200">MIISRQSSQDDFVRGESEQDALEDPFAVVLAVPGTFDLSNNVEASLSSPAHTMEYKYQEREKRPGSARIPPRRGQIKAGILRELVQKVKNVVSTVGLAKKGRDNGGSASTSTYTSEGHSDY</sequence>
<feature type="compositionally biased region" description="Polar residues" evidence="1">
    <location>
        <begin position="106"/>
        <end position="121"/>
    </location>
</feature>
<dbReference type="PANTHER" id="PTHR37721">
    <property type="entry name" value="OS05G0464200 PROTEIN"/>
    <property type="match status" value="1"/>
</dbReference>
<gene>
    <name evidence="2" type="ORF">SADUNF_Sadunf08G0034200</name>
</gene>
<feature type="region of interest" description="Disordered" evidence="1">
    <location>
        <begin position="98"/>
        <end position="121"/>
    </location>
</feature>
<dbReference type="OrthoDB" id="1033413at2759"/>
<evidence type="ECO:0000313" key="3">
    <source>
        <dbReference type="Proteomes" id="UP000657918"/>
    </source>
</evidence>
<evidence type="ECO:0000313" key="2">
    <source>
        <dbReference type="EMBL" id="KAF9676738.1"/>
    </source>
</evidence>
<organism evidence="2 3">
    <name type="scientific">Salix dunnii</name>
    <dbReference type="NCBI Taxonomy" id="1413687"/>
    <lineage>
        <taxon>Eukaryota</taxon>
        <taxon>Viridiplantae</taxon>
        <taxon>Streptophyta</taxon>
        <taxon>Embryophyta</taxon>
        <taxon>Tracheophyta</taxon>
        <taxon>Spermatophyta</taxon>
        <taxon>Magnoliopsida</taxon>
        <taxon>eudicotyledons</taxon>
        <taxon>Gunneridae</taxon>
        <taxon>Pentapetalae</taxon>
        <taxon>rosids</taxon>
        <taxon>fabids</taxon>
        <taxon>Malpighiales</taxon>
        <taxon>Salicaceae</taxon>
        <taxon>Saliceae</taxon>
        <taxon>Salix</taxon>
    </lineage>
</organism>